<reference evidence="1 2" key="1">
    <citation type="submission" date="2013-04" db="EMBL/GenBank/DDBJ databases">
        <title>The genome sequencing project of 58 acetic acid bacteria.</title>
        <authorList>
            <person name="Okamoto-Kainuma A."/>
            <person name="Ishikawa M."/>
            <person name="Umino S."/>
            <person name="Koizumi Y."/>
            <person name="Shiwa Y."/>
            <person name="Yoshikawa H."/>
            <person name="Matsutani M."/>
            <person name="Matsushita K."/>
        </authorList>
    </citation>
    <scope>NUCLEOTIDE SEQUENCE [LARGE SCALE GENOMIC DNA]</scope>
    <source>
        <strain evidence="1 2">NBRC 106555</strain>
    </source>
</reference>
<protein>
    <recommendedName>
        <fullName evidence="3">Transposase</fullName>
    </recommendedName>
</protein>
<proteinExistence type="predicted"/>
<evidence type="ECO:0000313" key="2">
    <source>
        <dbReference type="Proteomes" id="UP001062632"/>
    </source>
</evidence>
<comment type="caution">
    <text evidence="1">The sequence shown here is derived from an EMBL/GenBank/DDBJ whole genome shotgun (WGS) entry which is preliminary data.</text>
</comment>
<accession>A0ABQ0QMC1</accession>
<evidence type="ECO:0000313" key="1">
    <source>
        <dbReference type="EMBL" id="GBR50316.1"/>
    </source>
</evidence>
<organism evidence="1 2">
    <name type="scientific">Neokomagataea thailandica NBRC 106555</name>
    <dbReference type="NCBI Taxonomy" id="1223520"/>
    <lineage>
        <taxon>Bacteria</taxon>
        <taxon>Pseudomonadati</taxon>
        <taxon>Pseudomonadota</taxon>
        <taxon>Alphaproteobacteria</taxon>
        <taxon>Acetobacterales</taxon>
        <taxon>Acetobacteraceae</taxon>
        <taxon>Neokomagataea</taxon>
    </lineage>
</organism>
<dbReference type="EMBL" id="BAQC01000003">
    <property type="protein sequence ID" value="GBR50316.1"/>
    <property type="molecule type" value="Genomic_DNA"/>
</dbReference>
<gene>
    <name evidence="1" type="ORF">AA106555_0165</name>
</gene>
<evidence type="ECO:0008006" key="3">
    <source>
        <dbReference type="Google" id="ProtNLM"/>
    </source>
</evidence>
<keyword evidence="2" id="KW-1185">Reference proteome</keyword>
<sequence length="59" mass="6317">MRGDNDGCAERDELSHGVKQKMSLVFAEGVCWLVSDKEGWPANQGAGDCHTLLLAAGEL</sequence>
<name>A0ABQ0QMC1_9PROT</name>
<dbReference type="Proteomes" id="UP001062632">
    <property type="component" value="Unassembled WGS sequence"/>
</dbReference>